<keyword evidence="1" id="KW-1133">Transmembrane helix</keyword>
<reference evidence="2 3" key="1">
    <citation type="submission" date="2015-10" db="EMBL/GenBank/DDBJ databases">
        <title>Draft genome sequence of Streptomyces corchorusii DSM 40340, type strain for the species Streptomyces corchorusii.</title>
        <authorList>
            <person name="Ruckert C."/>
            <person name="Winkler A."/>
            <person name="Kalinowski J."/>
            <person name="Kampfer P."/>
            <person name="Glaeser S."/>
        </authorList>
    </citation>
    <scope>NUCLEOTIDE SEQUENCE [LARGE SCALE GENOMIC DNA]</scope>
    <source>
        <strain evidence="2 3">DSM 40340</strain>
    </source>
</reference>
<accession>A0A101PV03</accession>
<protein>
    <submittedName>
        <fullName evidence="2">Uncharacterized protein</fullName>
    </submittedName>
</protein>
<comment type="caution">
    <text evidence="2">The sequence shown here is derived from an EMBL/GenBank/DDBJ whole genome shotgun (WGS) entry which is preliminary data.</text>
</comment>
<dbReference type="RefSeq" id="WP_059265985.1">
    <property type="nucleotide sequence ID" value="NZ_KQ948367.1"/>
</dbReference>
<organism evidence="2 3">
    <name type="scientific">Streptomyces corchorusii</name>
    <name type="common">Streptomyces chibaensis</name>
    <dbReference type="NCBI Taxonomy" id="1903"/>
    <lineage>
        <taxon>Bacteria</taxon>
        <taxon>Bacillati</taxon>
        <taxon>Actinomycetota</taxon>
        <taxon>Actinomycetes</taxon>
        <taxon>Kitasatosporales</taxon>
        <taxon>Streptomycetaceae</taxon>
        <taxon>Streptomyces</taxon>
    </lineage>
</organism>
<feature type="transmembrane region" description="Helical" evidence="1">
    <location>
        <begin position="272"/>
        <end position="290"/>
    </location>
</feature>
<feature type="transmembrane region" description="Helical" evidence="1">
    <location>
        <begin position="77"/>
        <end position="98"/>
    </location>
</feature>
<keyword evidence="3" id="KW-1185">Reference proteome</keyword>
<gene>
    <name evidence="2" type="ORF">AQJ11_35495</name>
</gene>
<evidence type="ECO:0000313" key="2">
    <source>
        <dbReference type="EMBL" id="KUN18187.1"/>
    </source>
</evidence>
<dbReference type="Proteomes" id="UP000053398">
    <property type="component" value="Unassembled WGS sequence"/>
</dbReference>
<feature type="transmembrane region" description="Helical" evidence="1">
    <location>
        <begin position="296"/>
        <end position="316"/>
    </location>
</feature>
<keyword evidence="1" id="KW-0812">Transmembrane</keyword>
<proteinExistence type="predicted"/>
<evidence type="ECO:0000256" key="1">
    <source>
        <dbReference type="SAM" id="Phobius"/>
    </source>
</evidence>
<keyword evidence="1" id="KW-0472">Membrane</keyword>
<name>A0A101PV03_STRCK</name>
<dbReference type="AlphaFoldDB" id="A0A101PV03"/>
<dbReference type="EMBL" id="LMWP01000045">
    <property type="protein sequence ID" value="KUN18187.1"/>
    <property type="molecule type" value="Genomic_DNA"/>
</dbReference>
<evidence type="ECO:0000313" key="3">
    <source>
        <dbReference type="Proteomes" id="UP000053398"/>
    </source>
</evidence>
<sequence>MPLALAALSAFGWLLASRSAPVVQPLQVTAPARETIPGNLGAVRRDWGLVAAAYLTVWAPYVAACAANEGRGSLFGALYVVLTFLLGAVLSVCNLCLLQSYLDRSQRMLKEDAAVGSVHAVRVRFGTPVRETYRYPTGKGVGRIGVRSSCFVELVPEDGTGGQRAVRLRTTHAGHSVVVSEKHLTHAAARLVGHGGWLCWPTRWRDIAGTNKERKVSAAFVSDSGHVVWGVTHEEDYAHYLREGAAPVCRTDTALTVTPLPRPSRYFPKVHGWHLGVAAVGALLAVPFLLDVVPYWARLLLGVFSGALGLFAAMTLDGQGLDKEPWSARESLHPSLR</sequence>